<sequence length="88" mass="9919">MSEVVNVNFKLDSDVKKKMESACADMGLSMSAAFTIFAKKVGRERRIPFEISADPFYSESNIRHLEAILQDITNGKAHFAEHELIEVD</sequence>
<dbReference type="Gene3D" id="1.10.1220.10">
    <property type="entry name" value="Met repressor-like"/>
    <property type="match status" value="1"/>
</dbReference>
<dbReference type="AlphaFoldDB" id="A0A1G6HNF5"/>
<dbReference type="Proteomes" id="UP000198943">
    <property type="component" value="Unassembled WGS sequence"/>
</dbReference>
<dbReference type="NCBIfam" id="TIGR02384">
    <property type="entry name" value="RelB_DinJ"/>
    <property type="match status" value="1"/>
</dbReference>
<dbReference type="EMBL" id="FMYW01000001">
    <property type="protein sequence ID" value="SDB95770.1"/>
    <property type="molecule type" value="Genomic_DNA"/>
</dbReference>
<dbReference type="InterPro" id="IPR013321">
    <property type="entry name" value="Arc_rbn_hlx_hlx"/>
</dbReference>
<accession>A0A1G6HNF5</accession>
<protein>
    <submittedName>
        <fullName evidence="1">DNA-damage-inducible protein J</fullName>
    </submittedName>
</protein>
<dbReference type="OrthoDB" id="9804867at2"/>
<dbReference type="RefSeq" id="WP_093728901.1">
    <property type="nucleotide sequence ID" value="NZ_FMYW01000001.1"/>
</dbReference>
<gene>
    <name evidence="1" type="ORF">SAMN04487864_101118</name>
</gene>
<reference evidence="2" key="1">
    <citation type="submission" date="2016-10" db="EMBL/GenBank/DDBJ databases">
        <authorList>
            <person name="Varghese N."/>
            <person name="Submissions S."/>
        </authorList>
    </citation>
    <scope>NUCLEOTIDE SEQUENCE [LARGE SCALE GENOMIC DNA]</scope>
    <source>
        <strain evidence="2">DSM 11005</strain>
    </source>
</reference>
<dbReference type="GO" id="GO:0006355">
    <property type="term" value="P:regulation of DNA-templated transcription"/>
    <property type="evidence" value="ECO:0007669"/>
    <property type="project" value="InterPro"/>
</dbReference>
<name>A0A1G6HNF5_9FIRM</name>
<evidence type="ECO:0000313" key="2">
    <source>
        <dbReference type="Proteomes" id="UP000198943"/>
    </source>
</evidence>
<proteinExistence type="predicted"/>
<dbReference type="Pfam" id="PF04221">
    <property type="entry name" value="RelB"/>
    <property type="match status" value="1"/>
</dbReference>
<keyword evidence="2" id="KW-1185">Reference proteome</keyword>
<evidence type="ECO:0000313" key="1">
    <source>
        <dbReference type="EMBL" id="SDB95770.1"/>
    </source>
</evidence>
<dbReference type="InterPro" id="IPR007337">
    <property type="entry name" value="RelB/DinJ"/>
</dbReference>
<organism evidence="1 2">
    <name type="scientific">Succiniclasticum ruminis</name>
    <dbReference type="NCBI Taxonomy" id="40841"/>
    <lineage>
        <taxon>Bacteria</taxon>
        <taxon>Bacillati</taxon>
        <taxon>Bacillota</taxon>
        <taxon>Negativicutes</taxon>
        <taxon>Acidaminococcales</taxon>
        <taxon>Acidaminococcaceae</taxon>
        <taxon>Succiniclasticum</taxon>
    </lineage>
</organism>